<keyword evidence="5" id="KW-0677">Repeat</keyword>
<dbReference type="InterPro" id="IPR051973">
    <property type="entry name" value="tRNA_Anticodon_Mtase-Reg"/>
</dbReference>
<protein>
    <submittedName>
        <fullName evidence="8">WD repeat-containing protein 6</fullName>
    </submittedName>
</protein>
<keyword evidence="3 7" id="KW-0853">WD repeat</keyword>
<dbReference type="Pfam" id="PF00400">
    <property type="entry name" value="WD40"/>
    <property type="match status" value="3"/>
</dbReference>
<comment type="similarity">
    <text evidence="6">Belongs to the WD repeat WDR6 family.</text>
</comment>
<feature type="repeat" description="WD" evidence="7">
    <location>
        <begin position="191"/>
        <end position="217"/>
    </location>
</feature>
<dbReference type="PANTHER" id="PTHR14344">
    <property type="entry name" value="WD REPEAT PROTEIN"/>
    <property type="match status" value="1"/>
</dbReference>
<evidence type="ECO:0000313" key="9">
    <source>
        <dbReference type="Proteomes" id="UP000605846"/>
    </source>
</evidence>
<dbReference type="SUPFAM" id="SSF50978">
    <property type="entry name" value="WD40 repeat-like"/>
    <property type="match status" value="2"/>
</dbReference>
<dbReference type="EMBL" id="JABAYA010000076">
    <property type="protein sequence ID" value="KAF7726588.1"/>
    <property type="molecule type" value="Genomic_DNA"/>
</dbReference>
<evidence type="ECO:0000313" key="8">
    <source>
        <dbReference type="EMBL" id="KAF7726588.1"/>
    </source>
</evidence>
<dbReference type="SMART" id="SM00320">
    <property type="entry name" value="WD40"/>
    <property type="match status" value="7"/>
</dbReference>
<gene>
    <name evidence="8" type="primary">WDR6</name>
    <name evidence="8" type="ORF">EC973_008633</name>
</gene>
<evidence type="ECO:0000256" key="6">
    <source>
        <dbReference type="ARBA" id="ARBA00038255"/>
    </source>
</evidence>
<organism evidence="8 9">
    <name type="scientific">Apophysomyces ossiformis</name>
    <dbReference type="NCBI Taxonomy" id="679940"/>
    <lineage>
        <taxon>Eukaryota</taxon>
        <taxon>Fungi</taxon>
        <taxon>Fungi incertae sedis</taxon>
        <taxon>Mucoromycota</taxon>
        <taxon>Mucoromycotina</taxon>
        <taxon>Mucoromycetes</taxon>
        <taxon>Mucorales</taxon>
        <taxon>Mucorineae</taxon>
        <taxon>Mucoraceae</taxon>
        <taxon>Apophysomyces</taxon>
    </lineage>
</organism>
<dbReference type="Proteomes" id="UP000605846">
    <property type="component" value="Unassembled WGS sequence"/>
</dbReference>
<dbReference type="GO" id="GO:0005737">
    <property type="term" value="C:cytoplasm"/>
    <property type="evidence" value="ECO:0007669"/>
    <property type="project" value="UniProtKB-SubCell"/>
</dbReference>
<name>A0A8H7BN26_9FUNG</name>
<proteinExistence type="inferred from homology"/>
<dbReference type="PROSITE" id="PS50294">
    <property type="entry name" value="WD_REPEATS_REGION"/>
    <property type="match status" value="1"/>
</dbReference>
<dbReference type="Gene3D" id="2.130.10.10">
    <property type="entry name" value="YVTN repeat-like/Quinoprotein amine dehydrogenase"/>
    <property type="match status" value="3"/>
</dbReference>
<sequence length="923" mass="104746">MYKVPRIDHKDGVQSRRLIAFGSKYMSIVQLDISSDNARYSARFFGTTLSTLILASGTVFNEVHLWKVNEKNKDEDGIVHKKLIGHEGVIFGIRFNVDGTLLSSVSDDRTIRIWPLTDETGSENSQKPLVIFGHTARVWDCQFVDEYLVSISEDTTCRVWKNSLLADAESQQEDSDVDCLACWEGHSGKNVWSCAVSPEHAVIATGGQDSGIRLWSLLSIKRNKIGKLHLERKKQNKRRPESPWTCLHQDDDYRSYVMMQHSPCGRIVVTGSIAGHILIASTEDRFKPLKYKVHAQKIFAMHIESSTDKNVFYIISHAFNSEIYFHRLDITTSSAVTLKTLYRLELPVERTTILSVGLVERNGLLICGSRESALLIYRLPQLLQPQFESIRPVTPSMQLRRSHGRETVSSITVKPQTEDKDITFWTTGRDGSFIQYKLRSLLDEEEIAKNECTETKLGVASRGETVTESRDLILEKIYRNKVTKGWLEGAVYVDQELLLLGFYRKRFFVYNESKNFEMISVACGGAHRRWHFTTEDAKLNTATFSFIRKELLYGYIRNGENNVAGAFEESLLQENYHGREVRAIKFMKYFDEYDDNQPLLFITGGEDTILRLQQYMPDSDSKFTTLLTIRKHISVIKNIEYSRGISNLLFTSGANEELRCWKLQAKRPLTPSEPMELHCLEVASCPFVSEISETRIMDTTVYTISPTRGLHLIGAVYSDAMIRIWLFNENTRRFSLVVDGTWHAKCILQITHVLMRDSHGHDRLLFFTSATDGRIALWDIHEQLQEVLNHEDLEVDPTKPAMKLSEPAYSYQAHMSGVNALEVVSCRAIITGGEDNALVGLLVRYDNGSYNAVGKPLTIPDAHASSITGLNVKDNTVYTTSTDQRLNVWTLRDLGSEGVSLTMASAAFVDVPDPSAMDIIEYK</sequence>
<dbReference type="InterPro" id="IPR001680">
    <property type="entry name" value="WD40_rpt"/>
</dbReference>
<comment type="caution">
    <text evidence="8">The sequence shown here is derived from an EMBL/GenBank/DDBJ whole genome shotgun (WGS) entry which is preliminary data.</text>
</comment>
<evidence type="ECO:0000256" key="2">
    <source>
        <dbReference type="ARBA" id="ARBA00022490"/>
    </source>
</evidence>
<keyword evidence="9" id="KW-1185">Reference proteome</keyword>
<evidence type="ECO:0000256" key="1">
    <source>
        <dbReference type="ARBA" id="ARBA00004496"/>
    </source>
</evidence>
<evidence type="ECO:0000256" key="7">
    <source>
        <dbReference type="PROSITE-ProRule" id="PRU00221"/>
    </source>
</evidence>
<dbReference type="InterPro" id="IPR036322">
    <property type="entry name" value="WD40_repeat_dom_sf"/>
</dbReference>
<dbReference type="AlphaFoldDB" id="A0A8H7BN26"/>
<reference evidence="8" key="1">
    <citation type="submission" date="2020-01" db="EMBL/GenBank/DDBJ databases">
        <title>Genome Sequencing of Three Apophysomyces-Like Fungal Strains Confirms a Novel Fungal Genus in the Mucoromycota with divergent Burkholderia-like Endosymbiotic Bacteria.</title>
        <authorList>
            <person name="Stajich J.E."/>
            <person name="Macias A.M."/>
            <person name="Carter-House D."/>
            <person name="Lovett B."/>
            <person name="Kasson L.R."/>
            <person name="Berry K."/>
            <person name="Grigoriev I."/>
            <person name="Chang Y."/>
            <person name="Spatafora J."/>
            <person name="Kasson M.T."/>
        </authorList>
    </citation>
    <scope>NUCLEOTIDE SEQUENCE</scope>
    <source>
        <strain evidence="8">NRRL A-21654</strain>
    </source>
</reference>
<dbReference type="OrthoDB" id="5594999at2759"/>
<dbReference type="PROSITE" id="PS50082">
    <property type="entry name" value="WD_REPEATS_2"/>
    <property type="match status" value="2"/>
</dbReference>
<comment type="subcellular location">
    <subcellularLocation>
        <location evidence="1">Cytoplasm</location>
    </subcellularLocation>
</comment>
<keyword evidence="2" id="KW-0963">Cytoplasm</keyword>
<dbReference type="GO" id="GO:0030488">
    <property type="term" value="P:tRNA methylation"/>
    <property type="evidence" value="ECO:0007669"/>
    <property type="project" value="TreeGrafter"/>
</dbReference>
<evidence type="ECO:0000256" key="3">
    <source>
        <dbReference type="ARBA" id="ARBA00022574"/>
    </source>
</evidence>
<dbReference type="InterPro" id="IPR015943">
    <property type="entry name" value="WD40/YVTN_repeat-like_dom_sf"/>
</dbReference>
<accession>A0A8H7BN26</accession>
<evidence type="ECO:0000256" key="4">
    <source>
        <dbReference type="ARBA" id="ARBA00022694"/>
    </source>
</evidence>
<dbReference type="PANTHER" id="PTHR14344:SF3">
    <property type="entry name" value="WD REPEAT-CONTAINING PROTEIN 6"/>
    <property type="match status" value="1"/>
</dbReference>
<evidence type="ECO:0000256" key="5">
    <source>
        <dbReference type="ARBA" id="ARBA00022737"/>
    </source>
</evidence>
<feature type="repeat" description="WD" evidence="7">
    <location>
        <begin position="83"/>
        <end position="124"/>
    </location>
</feature>
<keyword evidence="4" id="KW-0819">tRNA processing</keyword>